<evidence type="ECO:0000313" key="1">
    <source>
        <dbReference type="EMBL" id="EMO41053.1"/>
    </source>
</evidence>
<protein>
    <submittedName>
        <fullName evidence="1">Uncharacterized protein</fullName>
    </submittedName>
</protein>
<evidence type="ECO:0000313" key="2">
    <source>
        <dbReference type="Proteomes" id="UP000012153"/>
    </source>
</evidence>
<reference evidence="1 2" key="1">
    <citation type="submission" date="2013-01" db="EMBL/GenBank/DDBJ databases">
        <authorList>
            <person name="Harkins D.M."/>
            <person name="Durkin A.S."/>
            <person name="Brinkac L.M."/>
            <person name="Haft D.H."/>
            <person name="Selengut J.D."/>
            <person name="Sanka R."/>
            <person name="DePew J."/>
            <person name="Purushe J."/>
            <person name="Matthias M.A."/>
            <person name="Vinetz J.M."/>
            <person name="Sutton G.G."/>
            <person name="Nierman W.C."/>
            <person name="Fouts D.E."/>
        </authorList>
    </citation>
    <scope>NUCLEOTIDE SEQUENCE [LARGE SCALE GENOMIC DNA]</scope>
    <source>
        <strain evidence="1 2">ZUN142</strain>
    </source>
</reference>
<dbReference type="Proteomes" id="UP000012153">
    <property type="component" value="Unassembled WGS sequence"/>
</dbReference>
<gene>
    <name evidence="1" type="ORF">LEP1GSC186_4672</name>
</gene>
<dbReference type="EMBL" id="AHOP02000024">
    <property type="protein sequence ID" value="EMO41053.1"/>
    <property type="molecule type" value="Genomic_DNA"/>
</dbReference>
<accession>M6UUW2</accession>
<dbReference type="AlphaFoldDB" id="M6UUW2"/>
<sequence>MNAVFSYTELTLIKTFNFHFVMPAKQQFHTEIESDDSLEIYHSNYIMVGLFRNLECRLPSKKPIMKKFYI</sequence>
<comment type="caution">
    <text evidence="1">The sequence shown here is derived from an EMBL/GenBank/DDBJ whole genome shotgun (WGS) entry which is preliminary data.</text>
</comment>
<proteinExistence type="predicted"/>
<name>M6UUW2_9LEPT</name>
<organism evidence="1 2">
    <name type="scientific">Leptospira noguchii serovar Autumnalis str. ZUN142</name>
    <dbReference type="NCBI Taxonomy" id="1085540"/>
    <lineage>
        <taxon>Bacteria</taxon>
        <taxon>Pseudomonadati</taxon>
        <taxon>Spirochaetota</taxon>
        <taxon>Spirochaetia</taxon>
        <taxon>Leptospirales</taxon>
        <taxon>Leptospiraceae</taxon>
        <taxon>Leptospira</taxon>
    </lineage>
</organism>